<dbReference type="InterPro" id="IPR013321">
    <property type="entry name" value="Arc_rbn_hlx_hlx"/>
</dbReference>
<dbReference type="Proteomes" id="UP000325243">
    <property type="component" value="Unassembled WGS sequence"/>
</dbReference>
<evidence type="ECO:0000313" key="3">
    <source>
        <dbReference type="Proteomes" id="UP000325243"/>
    </source>
</evidence>
<sequence>MELTGYVDELQRQLAIAAEAGGEEALGLAQRLTAPLDASVRLVLLEALSAAAAEITAELAPGAVDVRLRGRDPEFVVTVPPTATFEPASDRTAPAMQVPAASAAVPVAEDAATSRTTLRIPDQLKAQVELAAARDGVSVNTWLVRAIAAAVEPAPARPTETRPADGDANRVTGWVR</sequence>
<evidence type="ECO:0000313" key="2">
    <source>
        <dbReference type="EMBL" id="TYL50206.1"/>
    </source>
</evidence>
<dbReference type="Gene3D" id="1.10.1220.10">
    <property type="entry name" value="Met repressor-like"/>
    <property type="match status" value="1"/>
</dbReference>
<reference evidence="2 3" key="1">
    <citation type="submission" date="2019-08" db="EMBL/GenBank/DDBJ databases">
        <authorList>
            <person name="Hu J."/>
        </authorList>
    </citation>
    <scope>NUCLEOTIDE SEQUENCE [LARGE SCALE GENOMIC DNA]</scope>
    <source>
        <strain evidence="2 3">NEAU-184</strain>
    </source>
</reference>
<dbReference type="RefSeq" id="WP_148734308.1">
    <property type="nucleotide sequence ID" value="NZ_VSSB01000002.1"/>
</dbReference>
<keyword evidence="3" id="KW-1185">Reference proteome</keyword>
<evidence type="ECO:0000256" key="1">
    <source>
        <dbReference type="SAM" id="MobiDB-lite"/>
    </source>
</evidence>
<dbReference type="GO" id="GO:0006355">
    <property type="term" value="P:regulation of DNA-templated transcription"/>
    <property type="evidence" value="ECO:0007669"/>
    <property type="project" value="InterPro"/>
</dbReference>
<dbReference type="Pfam" id="PF05534">
    <property type="entry name" value="HicB"/>
    <property type="match status" value="1"/>
</dbReference>
<dbReference type="SUPFAM" id="SSF47598">
    <property type="entry name" value="Ribbon-helix-helix"/>
    <property type="match status" value="1"/>
</dbReference>
<dbReference type="InterPro" id="IPR008651">
    <property type="entry name" value="Uncharacterised_HicB"/>
</dbReference>
<comment type="caution">
    <text evidence="2">The sequence shown here is derived from an EMBL/GenBank/DDBJ whole genome shotgun (WGS) entry which is preliminary data.</text>
</comment>
<dbReference type="AlphaFoldDB" id="A0A5S4UUI7"/>
<protein>
    <submittedName>
        <fullName evidence="2">Toxin-antitoxin system HicB family antitoxin</fullName>
    </submittedName>
</protein>
<accession>A0A5S4UUI7</accession>
<feature type="region of interest" description="Disordered" evidence="1">
    <location>
        <begin position="156"/>
        <end position="176"/>
    </location>
</feature>
<proteinExistence type="predicted"/>
<organism evidence="2 3">
    <name type="scientific">Agromyces mariniharenae</name>
    <dbReference type="NCBI Taxonomy" id="2604423"/>
    <lineage>
        <taxon>Bacteria</taxon>
        <taxon>Bacillati</taxon>
        <taxon>Actinomycetota</taxon>
        <taxon>Actinomycetes</taxon>
        <taxon>Micrococcales</taxon>
        <taxon>Microbacteriaceae</taxon>
        <taxon>Agromyces</taxon>
    </lineage>
</organism>
<name>A0A5S4UUI7_9MICO</name>
<dbReference type="EMBL" id="VSSB01000002">
    <property type="protein sequence ID" value="TYL50206.1"/>
    <property type="molecule type" value="Genomic_DNA"/>
</dbReference>
<gene>
    <name evidence="2" type="ORF">FYC51_13320</name>
</gene>
<feature type="compositionally biased region" description="Basic and acidic residues" evidence="1">
    <location>
        <begin position="159"/>
        <end position="168"/>
    </location>
</feature>
<dbReference type="InterPro" id="IPR010985">
    <property type="entry name" value="Ribbon_hlx_hlx"/>
</dbReference>